<feature type="transmembrane region" description="Helical" evidence="1">
    <location>
        <begin position="36"/>
        <end position="57"/>
    </location>
</feature>
<accession>A0A9D9HQT1</accession>
<keyword evidence="1" id="KW-0812">Transmembrane</keyword>
<sequence length="223" mass="24474">MSLTLIIFLAAGFFVAVGLGFLFLTKKMETGMRVFWGIVAVLCCEVLFFLFSLTLTFKANISSVVSSGLGLVKNELTSVYPGIMDESLNLDQISSLLSQVDLDTQIEKNAGNLGSLEKKILKTVIRRVFPVTYGIETASGTLNSFLEKNSLDTGAISINEIFSKIEGNTTEILGKTALVFQIILVVVFVLFVVLFWVITNSFKKRDSSGKKNKAITFGEDLQE</sequence>
<proteinExistence type="predicted"/>
<dbReference type="Proteomes" id="UP000823638">
    <property type="component" value="Unassembled WGS sequence"/>
</dbReference>
<evidence type="ECO:0000313" key="3">
    <source>
        <dbReference type="Proteomes" id="UP000823638"/>
    </source>
</evidence>
<protein>
    <submittedName>
        <fullName evidence="2">Uncharacterized protein</fullName>
    </submittedName>
</protein>
<organism evidence="2 3">
    <name type="scientific">Candidatus Gallitreponema excrementavium</name>
    <dbReference type="NCBI Taxonomy" id="2840840"/>
    <lineage>
        <taxon>Bacteria</taxon>
        <taxon>Pseudomonadati</taxon>
        <taxon>Spirochaetota</taxon>
        <taxon>Spirochaetia</taxon>
        <taxon>Spirochaetales</taxon>
        <taxon>Candidatus Gallitreponema</taxon>
    </lineage>
</organism>
<keyword evidence="1" id="KW-0472">Membrane</keyword>
<comment type="caution">
    <text evidence="2">The sequence shown here is derived from an EMBL/GenBank/DDBJ whole genome shotgun (WGS) entry which is preliminary data.</text>
</comment>
<reference evidence="2" key="2">
    <citation type="journal article" date="2021" name="PeerJ">
        <title>Extensive microbial diversity within the chicken gut microbiome revealed by metagenomics and culture.</title>
        <authorList>
            <person name="Gilroy R."/>
            <person name="Ravi A."/>
            <person name="Getino M."/>
            <person name="Pursley I."/>
            <person name="Horton D.L."/>
            <person name="Alikhan N.F."/>
            <person name="Baker D."/>
            <person name="Gharbi K."/>
            <person name="Hall N."/>
            <person name="Watson M."/>
            <person name="Adriaenssens E.M."/>
            <person name="Foster-Nyarko E."/>
            <person name="Jarju S."/>
            <person name="Secka A."/>
            <person name="Antonio M."/>
            <person name="Oren A."/>
            <person name="Chaudhuri R.R."/>
            <person name="La Ragione R."/>
            <person name="Hildebrand F."/>
            <person name="Pallen M.J."/>
        </authorList>
    </citation>
    <scope>NUCLEOTIDE SEQUENCE</scope>
    <source>
        <strain evidence="2">10532</strain>
    </source>
</reference>
<feature type="transmembrane region" description="Helical" evidence="1">
    <location>
        <begin position="178"/>
        <end position="198"/>
    </location>
</feature>
<evidence type="ECO:0000256" key="1">
    <source>
        <dbReference type="SAM" id="Phobius"/>
    </source>
</evidence>
<keyword evidence="1" id="KW-1133">Transmembrane helix</keyword>
<evidence type="ECO:0000313" key="2">
    <source>
        <dbReference type="EMBL" id="MBO8458235.1"/>
    </source>
</evidence>
<reference evidence="2" key="1">
    <citation type="submission" date="2020-10" db="EMBL/GenBank/DDBJ databases">
        <authorList>
            <person name="Gilroy R."/>
        </authorList>
    </citation>
    <scope>NUCLEOTIDE SEQUENCE</scope>
    <source>
        <strain evidence="2">10532</strain>
    </source>
</reference>
<dbReference type="AlphaFoldDB" id="A0A9D9HQT1"/>
<dbReference type="EMBL" id="JADIMM010000097">
    <property type="protein sequence ID" value="MBO8458235.1"/>
    <property type="molecule type" value="Genomic_DNA"/>
</dbReference>
<gene>
    <name evidence="2" type="ORF">IAA81_08440</name>
</gene>
<name>A0A9D9HQT1_9SPIR</name>
<feature type="transmembrane region" description="Helical" evidence="1">
    <location>
        <begin position="6"/>
        <end position="24"/>
    </location>
</feature>